<dbReference type="OrthoDB" id="8673316at2"/>
<dbReference type="GO" id="GO:0030288">
    <property type="term" value="C:outer membrane-bounded periplasmic space"/>
    <property type="evidence" value="ECO:0007669"/>
    <property type="project" value="TreeGrafter"/>
</dbReference>
<evidence type="ECO:0000313" key="4">
    <source>
        <dbReference type="Proteomes" id="UP000007460"/>
    </source>
</evidence>
<protein>
    <submittedName>
        <fullName evidence="3">Extracellular solute-binding protein, family 1</fullName>
        <ecNumber evidence="3">4.1.1.33</ecNumber>
    </submittedName>
</protein>
<evidence type="ECO:0000256" key="1">
    <source>
        <dbReference type="ARBA" id="ARBA00022729"/>
    </source>
</evidence>
<proteinExistence type="predicted"/>
<gene>
    <name evidence="3" type="ordered locus">SAR116_2081</name>
</gene>
<feature type="signal peptide" evidence="2">
    <location>
        <begin position="1"/>
        <end position="24"/>
    </location>
</feature>
<dbReference type="RefSeq" id="WP_013046951.1">
    <property type="nucleotide sequence ID" value="NC_014010.1"/>
</dbReference>
<dbReference type="Proteomes" id="UP000007460">
    <property type="component" value="Chromosome"/>
</dbReference>
<dbReference type="SUPFAM" id="SSF53850">
    <property type="entry name" value="Periplasmic binding protein-like II"/>
    <property type="match status" value="1"/>
</dbReference>
<dbReference type="STRING" id="488538.SAR116_2081"/>
<dbReference type="EC" id="4.1.1.33" evidence="3"/>
<dbReference type="HOGENOM" id="CLU_026974_12_0_5"/>
<dbReference type="Gene3D" id="3.40.190.10">
    <property type="entry name" value="Periplasmic binding protein-like II"/>
    <property type="match status" value="2"/>
</dbReference>
<dbReference type="Pfam" id="PF13531">
    <property type="entry name" value="SBP_bac_11"/>
    <property type="match status" value="1"/>
</dbReference>
<sequence length="347" mass="38404">MRSSVFASLLGLLCLLTGIQSAMAFEIEYQERFGTSNAASVIRILSSTDSDRFKPVINGFIKRNPDLGVHYVTASTANIYAAIASEKQPFDLVISSAMDLQMKLANDGFTKAVNSTQTSLVPSWARWRTEVFGFALEPVVMLISKKDFANLPVPRTRREMLALIRNNASIFKDRIGTYNPETSGAGYLFSTQDARQSDTFWRLAEVMGRLNAKLYCCTSKMIEAVEKGDLALAYNLLGSYANATLPADSNAQIVAFEDYTHILLRTAIIPITSKNPVGGIRFLDFLVSPDGQSILDTEAKLPALNNSVIDKLANRKPIRLDSGLLVFLDRMKKAHFLREWSAALIQN</sequence>
<dbReference type="KEGG" id="apb:SAR116_2081"/>
<evidence type="ECO:0000313" key="3">
    <source>
        <dbReference type="EMBL" id="ADE40324.1"/>
    </source>
</evidence>
<keyword evidence="1 2" id="KW-0732">Signal</keyword>
<keyword evidence="4" id="KW-1185">Reference proteome</keyword>
<dbReference type="PANTHER" id="PTHR30006:SF25">
    <property type="entry name" value="PHOSPHOGLYCERATE TRANSPORT REGULATORY PROTEIN PGTC"/>
    <property type="match status" value="1"/>
</dbReference>
<dbReference type="EMBL" id="CP001751">
    <property type="protein sequence ID" value="ADE40324.1"/>
    <property type="molecule type" value="Genomic_DNA"/>
</dbReference>
<feature type="chain" id="PRO_5003069094" evidence="2">
    <location>
        <begin position="25"/>
        <end position="347"/>
    </location>
</feature>
<reference evidence="3 4" key="1">
    <citation type="journal article" date="2010" name="J. Bacteriol.">
        <title>Complete genome sequence of "Candidatus Puniceispirillum marinum" IMCC1322, a representative of the SAR116 clade in the Alphaproteobacteria.</title>
        <authorList>
            <person name="Oh H.M."/>
            <person name="Kwon K.K."/>
            <person name="Kang I."/>
            <person name="Kang S.G."/>
            <person name="Lee J.H."/>
            <person name="Kim S.J."/>
            <person name="Cho J.C."/>
        </authorList>
    </citation>
    <scope>NUCLEOTIDE SEQUENCE [LARGE SCALE GENOMIC DNA]</scope>
    <source>
        <strain evidence="3 4">IMCC1322</strain>
    </source>
</reference>
<accession>D5BND1</accession>
<dbReference type="PANTHER" id="PTHR30006">
    <property type="entry name" value="THIAMINE-BINDING PERIPLASMIC PROTEIN-RELATED"/>
    <property type="match status" value="1"/>
</dbReference>
<evidence type="ECO:0000256" key="2">
    <source>
        <dbReference type="SAM" id="SignalP"/>
    </source>
</evidence>
<dbReference type="GO" id="GO:0004163">
    <property type="term" value="F:diphosphomevalonate decarboxylase activity"/>
    <property type="evidence" value="ECO:0007669"/>
    <property type="project" value="UniProtKB-EC"/>
</dbReference>
<organism evidence="3 4">
    <name type="scientific">Puniceispirillum marinum (strain IMCC1322)</name>
    <dbReference type="NCBI Taxonomy" id="488538"/>
    <lineage>
        <taxon>Bacteria</taxon>
        <taxon>Pseudomonadati</taxon>
        <taxon>Pseudomonadota</taxon>
        <taxon>Alphaproteobacteria</taxon>
        <taxon>Candidatus Puniceispirillales</taxon>
        <taxon>Candidatus Puniceispirillaceae</taxon>
        <taxon>Candidatus Puniceispirillum</taxon>
    </lineage>
</organism>
<keyword evidence="3" id="KW-0456">Lyase</keyword>
<dbReference type="AlphaFoldDB" id="D5BND1"/>
<name>D5BND1_PUNMI</name>
<dbReference type="eggNOG" id="COG1840">
    <property type="taxonomic scope" value="Bacteria"/>
</dbReference>